<keyword evidence="8" id="KW-0539">Nucleus</keyword>
<evidence type="ECO:0000256" key="12">
    <source>
        <dbReference type="SAM" id="MobiDB-lite"/>
    </source>
</evidence>
<evidence type="ECO:0000256" key="5">
    <source>
        <dbReference type="ARBA" id="ARBA00022801"/>
    </source>
</evidence>
<evidence type="ECO:0000256" key="2">
    <source>
        <dbReference type="ARBA" id="ARBA00010205"/>
    </source>
</evidence>
<dbReference type="Pfam" id="PF06087">
    <property type="entry name" value="Tyr-DNA_phospho"/>
    <property type="match status" value="3"/>
</dbReference>
<protein>
    <submittedName>
        <fullName evidence="14">Putative tyrosyl-DNA phosphodiesterase</fullName>
    </submittedName>
</protein>
<evidence type="ECO:0000256" key="6">
    <source>
        <dbReference type="ARBA" id="ARBA00022839"/>
    </source>
</evidence>
<keyword evidence="3" id="KW-0540">Nuclease</keyword>
<feature type="compositionally biased region" description="Low complexity" evidence="12">
    <location>
        <begin position="610"/>
        <end position="631"/>
    </location>
</feature>
<dbReference type="GO" id="GO:0004527">
    <property type="term" value="F:exonuclease activity"/>
    <property type="evidence" value="ECO:0007669"/>
    <property type="project" value="UniProtKB-KW"/>
</dbReference>
<keyword evidence="4" id="KW-0227">DNA damage</keyword>
<comment type="similarity">
    <text evidence="2">Belongs to the tyrosyl-DNA phosphodiesterase family.</text>
</comment>
<dbReference type="InterPro" id="IPR019406">
    <property type="entry name" value="APLF_PBZ"/>
</dbReference>
<organism evidence="14 15">
    <name type="scientific">Cyphomyrmex costatus</name>
    <dbReference type="NCBI Taxonomy" id="456900"/>
    <lineage>
        <taxon>Eukaryota</taxon>
        <taxon>Metazoa</taxon>
        <taxon>Ecdysozoa</taxon>
        <taxon>Arthropoda</taxon>
        <taxon>Hexapoda</taxon>
        <taxon>Insecta</taxon>
        <taxon>Pterygota</taxon>
        <taxon>Neoptera</taxon>
        <taxon>Endopterygota</taxon>
        <taxon>Hymenoptera</taxon>
        <taxon>Apocrita</taxon>
        <taxon>Aculeata</taxon>
        <taxon>Formicoidea</taxon>
        <taxon>Formicidae</taxon>
        <taxon>Myrmicinae</taxon>
        <taxon>Cyphomyrmex</taxon>
    </lineage>
</organism>
<dbReference type="PANTHER" id="PTHR12415">
    <property type="entry name" value="TYROSYL-DNA PHOSPHODIESTERASE 1"/>
    <property type="match status" value="1"/>
</dbReference>
<evidence type="ECO:0000256" key="10">
    <source>
        <dbReference type="PIRSR" id="PIRSR610347-2"/>
    </source>
</evidence>
<dbReference type="GO" id="GO:0005634">
    <property type="term" value="C:nucleus"/>
    <property type="evidence" value="ECO:0007669"/>
    <property type="project" value="UniProtKB-SubCell"/>
</dbReference>
<dbReference type="GO" id="GO:0017005">
    <property type="term" value="F:3'-tyrosyl-DNA phosphodiesterase activity"/>
    <property type="evidence" value="ECO:0007669"/>
    <property type="project" value="TreeGrafter"/>
</dbReference>
<keyword evidence="7" id="KW-0234">DNA repair</keyword>
<dbReference type="InterPro" id="IPR010347">
    <property type="entry name" value="Tdp1"/>
</dbReference>
<evidence type="ECO:0000256" key="7">
    <source>
        <dbReference type="ARBA" id="ARBA00023204"/>
    </source>
</evidence>
<evidence type="ECO:0000256" key="1">
    <source>
        <dbReference type="ARBA" id="ARBA00004123"/>
    </source>
</evidence>
<dbReference type="EMBL" id="KQ978068">
    <property type="protein sequence ID" value="KYM97377.1"/>
    <property type="molecule type" value="Genomic_DNA"/>
</dbReference>
<keyword evidence="5" id="KW-0378">Hydrolase</keyword>
<feature type="binding site" evidence="10">
    <location>
        <position position="1007"/>
    </location>
    <ligand>
        <name>substrate</name>
    </ligand>
</feature>
<dbReference type="AlphaFoldDB" id="A0A195C978"/>
<name>A0A195C978_9HYME</name>
<feature type="domain" description="PBZ-type" evidence="13">
    <location>
        <begin position="434"/>
        <end position="458"/>
    </location>
</feature>
<feature type="compositionally biased region" description="Polar residues" evidence="12">
    <location>
        <begin position="14"/>
        <end position="30"/>
    </location>
</feature>
<sequence length="1105" mass="126970">MRQKMNIKNDTRKNNQQNISNHRSSCRIKSSGTSINMSSIMNIFQACKTQKLRKKISKKAIKMMRQLGHTIVQPGEFAIKYAYSAPYYLFLTRIENSKETYKQDFSITFPEILDCSLGEIVNSLHLNFTVDIEWLCWQYLLAGQRTDMTILYSDRIYYQKKLINNITVVKVNIETEFSCHHTKMMILQYKDDGIRVIVSTANLRSIDWENMTQGLWISPHLPRLLESANPSDGESLTGFKKDLVRYLNKYGVNEQPVLMEWISVVQKADFSEVNVFFIASVPGIYKKNEANFWGHKKLAHVLSCHVTLPSDVFPWPIVAQSSCIEFYIYFYSQWKAERTERDRAMPHIKSYTRISSDLKSIPWFVLTSANLSKAAWGKIQSSGYYIGNYEAGVVFVPKFIIFVEEKCTDQMEASDEEETQESNDFSKKNKISKKKLCPFMEKCYRKNPIHFGEMSHPHLEELLVDQLDGTIEIPEVLHFACNDRSQLLDQLKVLQIVLRRERNKNKDNQSGIGNSSSKAPSSSTTNVSSTKEDLKGKVERHKKATVQKRQDKLKQMDAEAQALSEALIREECENHLEIKTKKRNMEASEVGSSVTKKMKQMSIESSNCTKDSQQNISDSQSSSKSNEQSSGISVMDMYQSCNSEKSRKEIRKKAIQMMRQSGYTVSVVEPGEFAVKFAFSAPYHLFFTRVENSKETYNQQFSITFPEILDHSLGEIVNSLHLNFMVDVGWLCLQYLLAGQCTDMMILYGDRIDHEKLKNNITMIEVDMPTKFGCHHTKIMILQYKDDGIRVIVSTANLYSDDWENRTQGLWISPHLRRLSESANPNDGESPTGFKKDLERYLNKYRHPALTQWICAVRRADFSDVNVFLVASVPGTHKDNEADSWGYKKLAHVLSRYATLPPDAPQWPIVAQSSSIGSLGPNFESWLSKDIIPCMSRETTKGLKSHPHFQFIYPSIENYKQSFDCRNASCCLPYSAKVHSKQQWIESYLYQWKAKRTGRDRAMPHIKSYTRISPDLKNISWFVLTSANLSKAAWGVQRNNHYIMSYEAGVIFIPKLITGTTTFPIEDEEDPAVPVFPIPYDLPLCRYESSDSPFVCEFLSSLGRM</sequence>
<dbReference type="GO" id="GO:0003690">
    <property type="term" value="F:double-stranded DNA binding"/>
    <property type="evidence" value="ECO:0007669"/>
    <property type="project" value="TreeGrafter"/>
</dbReference>
<dbReference type="Proteomes" id="UP000078542">
    <property type="component" value="Unassembled WGS sequence"/>
</dbReference>
<feature type="active site" description="Proton donor/acceptor" evidence="9">
    <location>
        <position position="1005"/>
    </location>
</feature>
<feature type="region of interest" description="Disordered" evidence="12">
    <location>
        <begin position="583"/>
        <end position="631"/>
    </location>
</feature>
<feature type="active site" description="Nucleophile" evidence="9">
    <location>
        <position position="776"/>
    </location>
</feature>
<evidence type="ECO:0000313" key="14">
    <source>
        <dbReference type="EMBL" id="KYM97377.1"/>
    </source>
</evidence>
<evidence type="ECO:0000256" key="4">
    <source>
        <dbReference type="ARBA" id="ARBA00022763"/>
    </source>
</evidence>
<keyword evidence="6" id="KW-0269">Exonuclease</keyword>
<reference evidence="14 15" key="1">
    <citation type="submission" date="2016-03" db="EMBL/GenBank/DDBJ databases">
        <title>Cyphomyrmex costatus WGS genome.</title>
        <authorList>
            <person name="Nygaard S."/>
            <person name="Hu H."/>
            <person name="Boomsma J."/>
            <person name="Zhang G."/>
        </authorList>
    </citation>
    <scope>NUCLEOTIDE SEQUENCE [LARGE SCALE GENOMIC DNA]</scope>
    <source>
        <strain evidence="14">MS0001</strain>
        <tissue evidence="14">Whole body</tissue>
    </source>
</reference>
<evidence type="ECO:0000256" key="11">
    <source>
        <dbReference type="PIRSR" id="PIRSR610347-3"/>
    </source>
</evidence>
<keyword evidence="15" id="KW-1185">Reference proteome</keyword>
<feature type="site" description="Interaction with DNA" evidence="11">
    <location>
        <position position="1030"/>
    </location>
</feature>
<feature type="compositionally biased region" description="Low complexity" evidence="12">
    <location>
        <begin position="515"/>
        <end position="529"/>
    </location>
</feature>
<dbReference type="GO" id="GO:0006281">
    <property type="term" value="P:DNA repair"/>
    <property type="evidence" value="ECO:0007669"/>
    <property type="project" value="UniProtKB-KW"/>
</dbReference>
<dbReference type="Gene3D" id="3.30.870.10">
    <property type="entry name" value="Endonuclease Chain A"/>
    <property type="match status" value="4"/>
</dbReference>
<dbReference type="SUPFAM" id="SSF56024">
    <property type="entry name" value="Phospholipase D/nuclease"/>
    <property type="match status" value="4"/>
</dbReference>
<accession>A0A195C978</accession>
<evidence type="ECO:0000259" key="13">
    <source>
        <dbReference type="Pfam" id="PF10283"/>
    </source>
</evidence>
<dbReference type="GO" id="GO:0003697">
    <property type="term" value="F:single-stranded DNA binding"/>
    <property type="evidence" value="ECO:0007669"/>
    <property type="project" value="TreeGrafter"/>
</dbReference>
<feature type="region of interest" description="Disordered" evidence="12">
    <location>
        <begin position="1"/>
        <end position="30"/>
    </location>
</feature>
<gene>
    <name evidence="14" type="ORF">ALC62_11668</name>
</gene>
<dbReference type="Pfam" id="PF10283">
    <property type="entry name" value="zf-CCHH"/>
    <property type="match status" value="1"/>
</dbReference>
<evidence type="ECO:0000256" key="8">
    <source>
        <dbReference type="ARBA" id="ARBA00023242"/>
    </source>
</evidence>
<dbReference type="PANTHER" id="PTHR12415:SF0">
    <property type="entry name" value="TYROSYL-DNA PHOSPHODIESTERASE 1"/>
    <property type="match status" value="1"/>
</dbReference>
<dbReference type="STRING" id="456900.A0A195C978"/>
<dbReference type="CDD" id="cd09193">
    <property type="entry name" value="PLDc_mTdp1_1"/>
    <property type="match status" value="1"/>
</dbReference>
<comment type="subcellular location">
    <subcellularLocation>
        <location evidence="1">Nucleus</location>
    </subcellularLocation>
</comment>
<proteinExistence type="inferred from homology"/>
<feature type="binding site" evidence="10">
    <location>
        <position position="778"/>
    </location>
    <ligand>
        <name>substrate</name>
    </ligand>
</feature>
<evidence type="ECO:0000313" key="15">
    <source>
        <dbReference type="Proteomes" id="UP000078542"/>
    </source>
</evidence>
<feature type="region of interest" description="Disordered" evidence="12">
    <location>
        <begin position="505"/>
        <end position="553"/>
    </location>
</feature>
<evidence type="ECO:0000256" key="3">
    <source>
        <dbReference type="ARBA" id="ARBA00022722"/>
    </source>
</evidence>
<evidence type="ECO:0000256" key="9">
    <source>
        <dbReference type="PIRSR" id="PIRSR610347-1"/>
    </source>
</evidence>